<dbReference type="InterPro" id="IPR001173">
    <property type="entry name" value="Glyco_trans_2-like"/>
</dbReference>
<dbReference type="RefSeq" id="WP_097111228.1">
    <property type="nucleotide sequence ID" value="NZ_OBEB01000003.1"/>
</dbReference>
<keyword evidence="2" id="KW-0808">Transferase</keyword>
<dbReference type="PANTHER" id="PTHR43685:SF2">
    <property type="entry name" value="GLYCOSYLTRANSFERASE 2-LIKE DOMAIN-CONTAINING PROTEIN"/>
    <property type="match status" value="1"/>
</dbReference>
<dbReference type="Proteomes" id="UP000219353">
    <property type="component" value="Unassembled WGS sequence"/>
</dbReference>
<feature type="domain" description="Glycosyltransferase 2-like" evidence="1">
    <location>
        <begin position="11"/>
        <end position="133"/>
    </location>
</feature>
<organism evidence="2 3">
    <name type="scientific">Arsukibacterium tuosuense</name>
    <dbReference type="NCBI Taxonomy" id="1323745"/>
    <lineage>
        <taxon>Bacteria</taxon>
        <taxon>Pseudomonadati</taxon>
        <taxon>Pseudomonadota</taxon>
        <taxon>Gammaproteobacteria</taxon>
        <taxon>Chromatiales</taxon>
        <taxon>Chromatiaceae</taxon>
        <taxon>Arsukibacterium</taxon>
    </lineage>
</organism>
<dbReference type="GO" id="GO:0016740">
    <property type="term" value="F:transferase activity"/>
    <property type="evidence" value="ECO:0007669"/>
    <property type="project" value="UniProtKB-KW"/>
</dbReference>
<dbReference type="OrthoDB" id="9802649at2"/>
<gene>
    <name evidence="2" type="ORF">SAMN06297280_1998</name>
</gene>
<name>A0A285IY61_9GAMM</name>
<dbReference type="PANTHER" id="PTHR43685">
    <property type="entry name" value="GLYCOSYLTRANSFERASE"/>
    <property type="match status" value="1"/>
</dbReference>
<dbReference type="SUPFAM" id="SSF53448">
    <property type="entry name" value="Nucleotide-diphospho-sugar transferases"/>
    <property type="match status" value="1"/>
</dbReference>
<dbReference type="EMBL" id="OBEB01000003">
    <property type="protein sequence ID" value="SNY51841.1"/>
    <property type="molecule type" value="Genomic_DNA"/>
</dbReference>
<accession>A0A285IY61</accession>
<sequence>MALPEQLPLVTVYIATHNRPELLARAVGSCVAQTYLRLEIIVVDDSSGPEHKQQNQQLLQQYPQIKYLHLAVASGAPVARNTAIEMANGEFITGLDDDDEFEPGRITELVQQWYSHPGCAFLSTGYTVINEQQRRFSFAKRARAISYQQLLYANLVGNQIFTLTSSLRAINGFDPAMPSCQDYDTWLRLSAVFGSGYRIGSCSYILHHDHQFERISASAKREQGYQLLLKKHGEFMSAAQLASHQVNSALHNNQPLPWRAVFQLPLTQQLRVLKNLIMRRAWSLIFFSKGSPQ</sequence>
<protein>
    <submittedName>
        <fullName evidence="2">Glycosyl transferase family 2</fullName>
    </submittedName>
</protein>
<evidence type="ECO:0000313" key="3">
    <source>
        <dbReference type="Proteomes" id="UP000219353"/>
    </source>
</evidence>
<reference evidence="3" key="1">
    <citation type="submission" date="2017-09" db="EMBL/GenBank/DDBJ databases">
        <authorList>
            <person name="Varghese N."/>
            <person name="Submissions S."/>
        </authorList>
    </citation>
    <scope>NUCLEOTIDE SEQUENCE [LARGE SCALE GENOMIC DNA]</scope>
    <source>
        <strain evidence="3">CGMCC 1.12461</strain>
    </source>
</reference>
<dbReference type="Gene3D" id="3.90.550.10">
    <property type="entry name" value="Spore Coat Polysaccharide Biosynthesis Protein SpsA, Chain A"/>
    <property type="match status" value="1"/>
</dbReference>
<dbReference type="InterPro" id="IPR029044">
    <property type="entry name" value="Nucleotide-diphossugar_trans"/>
</dbReference>
<proteinExistence type="predicted"/>
<evidence type="ECO:0000259" key="1">
    <source>
        <dbReference type="Pfam" id="PF00535"/>
    </source>
</evidence>
<keyword evidence="3" id="KW-1185">Reference proteome</keyword>
<dbReference type="AlphaFoldDB" id="A0A285IY61"/>
<dbReference type="InterPro" id="IPR050834">
    <property type="entry name" value="Glycosyltransf_2"/>
</dbReference>
<dbReference type="Pfam" id="PF00535">
    <property type="entry name" value="Glycos_transf_2"/>
    <property type="match status" value="1"/>
</dbReference>
<evidence type="ECO:0000313" key="2">
    <source>
        <dbReference type="EMBL" id="SNY51841.1"/>
    </source>
</evidence>